<reference evidence="1" key="1">
    <citation type="journal article" date="2023" name="Mol. Biol. Evol.">
        <title>Third-Generation Sequencing Reveals the Adaptive Role of the Epigenome in Three Deep-Sea Polychaetes.</title>
        <authorList>
            <person name="Perez M."/>
            <person name="Aroh O."/>
            <person name="Sun Y."/>
            <person name="Lan Y."/>
            <person name="Juniper S.K."/>
            <person name="Young C.R."/>
            <person name="Angers B."/>
            <person name="Qian P.Y."/>
        </authorList>
    </citation>
    <scope>NUCLEOTIDE SEQUENCE</scope>
    <source>
        <strain evidence="1">R07B-5</strain>
    </source>
</reference>
<sequence length="76" mass="8756">MAEPLHYGFGKGCDFAKKSCKEYIQLRKNAGQSMSPYCDFEGYYHIERLSCLPDYKASAFCDLYKHQSVIDAIFQV</sequence>
<organism evidence="1 2">
    <name type="scientific">Ridgeia piscesae</name>
    <name type="common">Tubeworm</name>
    <dbReference type="NCBI Taxonomy" id="27915"/>
    <lineage>
        <taxon>Eukaryota</taxon>
        <taxon>Metazoa</taxon>
        <taxon>Spiralia</taxon>
        <taxon>Lophotrochozoa</taxon>
        <taxon>Annelida</taxon>
        <taxon>Polychaeta</taxon>
        <taxon>Sedentaria</taxon>
        <taxon>Canalipalpata</taxon>
        <taxon>Sabellida</taxon>
        <taxon>Siboglinidae</taxon>
        <taxon>Ridgeia</taxon>
    </lineage>
</organism>
<accession>A0AAD9NTH5</accession>
<gene>
    <name evidence="1" type="ORF">NP493_361g00000</name>
</gene>
<name>A0AAD9NTH5_RIDPI</name>
<evidence type="ECO:0000313" key="2">
    <source>
        <dbReference type="Proteomes" id="UP001209878"/>
    </source>
</evidence>
<keyword evidence="2" id="KW-1185">Reference proteome</keyword>
<dbReference type="Proteomes" id="UP001209878">
    <property type="component" value="Unassembled WGS sequence"/>
</dbReference>
<evidence type="ECO:0000313" key="1">
    <source>
        <dbReference type="EMBL" id="KAK2182212.1"/>
    </source>
</evidence>
<dbReference type="AlphaFoldDB" id="A0AAD9NTH5"/>
<comment type="caution">
    <text evidence="1">The sequence shown here is derived from an EMBL/GenBank/DDBJ whole genome shotgun (WGS) entry which is preliminary data.</text>
</comment>
<dbReference type="SUPFAM" id="SSF55486">
    <property type="entry name" value="Metalloproteases ('zincins'), catalytic domain"/>
    <property type="match status" value="1"/>
</dbReference>
<dbReference type="EMBL" id="JAODUO010000362">
    <property type="protein sequence ID" value="KAK2182212.1"/>
    <property type="molecule type" value="Genomic_DNA"/>
</dbReference>
<proteinExistence type="predicted"/>
<protein>
    <submittedName>
        <fullName evidence="1">Uncharacterized protein</fullName>
    </submittedName>
</protein>